<keyword evidence="4" id="KW-1185">Reference proteome</keyword>
<gene>
    <name evidence="3" type="ORF">H0G86_005057</name>
</gene>
<dbReference type="PROSITE" id="PS00941">
    <property type="entry name" value="CARBOXYLESTERASE_B_2"/>
    <property type="match status" value="1"/>
</dbReference>
<proteinExistence type="predicted"/>
<feature type="domain" description="Carboxylesterase type B" evidence="2">
    <location>
        <begin position="30"/>
        <end position="542"/>
    </location>
</feature>
<dbReference type="Pfam" id="PF00135">
    <property type="entry name" value="COesterase"/>
    <property type="match status" value="1"/>
</dbReference>
<feature type="chain" id="PRO_5034022789" evidence="1">
    <location>
        <begin position="20"/>
        <end position="548"/>
    </location>
</feature>
<dbReference type="InterPro" id="IPR029058">
    <property type="entry name" value="AB_hydrolase_fold"/>
</dbReference>
<organism evidence="3 4">
    <name type="scientific">Trichoderma simmonsii</name>
    <dbReference type="NCBI Taxonomy" id="1491479"/>
    <lineage>
        <taxon>Eukaryota</taxon>
        <taxon>Fungi</taxon>
        <taxon>Dikarya</taxon>
        <taxon>Ascomycota</taxon>
        <taxon>Pezizomycotina</taxon>
        <taxon>Sordariomycetes</taxon>
        <taxon>Hypocreomycetidae</taxon>
        <taxon>Hypocreales</taxon>
        <taxon>Hypocreaceae</taxon>
        <taxon>Trichoderma</taxon>
    </lineage>
</organism>
<dbReference type="EMBL" id="CP075865">
    <property type="protein sequence ID" value="QYS97846.1"/>
    <property type="molecule type" value="Genomic_DNA"/>
</dbReference>
<reference evidence="3 4" key="1">
    <citation type="journal article" date="2021" name="BMC Genomics">
        <title>Telomere-to-telomere genome assembly of asparaginase-producing Trichoderma simmonsii.</title>
        <authorList>
            <person name="Chung D."/>
            <person name="Kwon Y.M."/>
            <person name="Yang Y."/>
        </authorList>
    </citation>
    <scope>NUCLEOTIDE SEQUENCE [LARGE SCALE GENOMIC DNA]</scope>
    <source>
        <strain evidence="3 4">GH-Sj1</strain>
    </source>
</reference>
<dbReference type="InterPro" id="IPR050309">
    <property type="entry name" value="Type-B_Carboxylest/Lipase"/>
</dbReference>
<feature type="signal peptide" evidence="1">
    <location>
        <begin position="1"/>
        <end position="19"/>
    </location>
</feature>
<dbReference type="PANTHER" id="PTHR11559">
    <property type="entry name" value="CARBOXYLESTERASE"/>
    <property type="match status" value="1"/>
</dbReference>
<evidence type="ECO:0000259" key="2">
    <source>
        <dbReference type="Pfam" id="PF00135"/>
    </source>
</evidence>
<evidence type="ECO:0000313" key="4">
    <source>
        <dbReference type="Proteomes" id="UP000826661"/>
    </source>
</evidence>
<keyword evidence="1" id="KW-0732">Signal</keyword>
<dbReference type="AlphaFoldDB" id="A0A8G0PE22"/>
<evidence type="ECO:0000313" key="3">
    <source>
        <dbReference type="EMBL" id="QYS97846.1"/>
    </source>
</evidence>
<dbReference type="SUPFAM" id="SSF53474">
    <property type="entry name" value="alpha/beta-Hydrolases"/>
    <property type="match status" value="1"/>
</dbReference>
<dbReference type="Proteomes" id="UP000826661">
    <property type="component" value="Chromosome II"/>
</dbReference>
<accession>A0A8G0PE22</accession>
<name>A0A8G0PE22_9HYPO</name>
<dbReference type="InterPro" id="IPR002018">
    <property type="entry name" value="CarbesteraseB"/>
</dbReference>
<sequence length="548" mass="58687">MLKLSALFALGLSIGQTAASPCQALPVIDLGYVRQQATTYNLTTDIYTFSNIRYAAAPEGNLRFRAPQAPPTNRTSIQDGSGVRMCPQGYPNWLVSAFTPIGEFASGEVPFSINAWEESFNETFKTINFNTATSEDCLFLDVYVPGKVLQQSKLKNAPVLVYIHGGGFVLGSKLGTSGESLPTGLLEQSIKENGSGMIVVSINYRLGAFGWLSGPEVEKDGVLNAGLLDQRLALDWVQKNIGLFGGNAKHVTAIGESGGAAAIMLHMAAYGGKAGSTPFQQAILQSPAIMPTFSVPSSAYDQLASALNVTCIEDLRKLDSQTLISVNAQQVAHAPLNTFGYTVVKDGSLVPGAILQNTPFDKDVKVLVAHNSFEGGIFFDPSVKTEEDFATWLGNSITGLSSSATETLTETIYPPIFDGSYGYTDQDTRQMALWGEGYIESNLLLAGQFAQGQTYAYEFSVVPGAHTQDLSYTFNDPTSPPASLSAQQSLQEAVVGFTIHGVPAFSSSQKWPVFGANGALVNISASTPAISQSRVNATRCHWWKNQKF</sequence>
<dbReference type="InterPro" id="IPR019819">
    <property type="entry name" value="Carboxylesterase_B_CS"/>
</dbReference>
<evidence type="ECO:0000256" key="1">
    <source>
        <dbReference type="SAM" id="SignalP"/>
    </source>
</evidence>
<protein>
    <submittedName>
        <fullName evidence="3">COesterase domain-containing protein</fullName>
    </submittedName>
</protein>
<dbReference type="Gene3D" id="3.40.50.1820">
    <property type="entry name" value="alpha/beta hydrolase"/>
    <property type="match status" value="1"/>
</dbReference>